<dbReference type="InterPro" id="IPR016092">
    <property type="entry name" value="ATAP"/>
</dbReference>
<gene>
    <name evidence="2" type="ORF">SAMN00768000_3027</name>
</gene>
<dbReference type="GO" id="GO:0051537">
    <property type="term" value="F:2 iron, 2 sulfur cluster binding"/>
    <property type="evidence" value="ECO:0007669"/>
    <property type="project" value="TreeGrafter"/>
</dbReference>
<dbReference type="STRING" id="28034.BFX07_10865"/>
<feature type="domain" description="Core" evidence="1">
    <location>
        <begin position="4"/>
        <end position="104"/>
    </location>
</feature>
<name>A0A1W1WM44_SULTA</name>
<dbReference type="PANTHER" id="PTHR43011">
    <property type="entry name" value="IRON-SULFUR CLUSTER ASSEMBLY 2 HOMOLOG, MITOCHONDRIAL"/>
    <property type="match status" value="1"/>
</dbReference>
<dbReference type="InterPro" id="IPR035903">
    <property type="entry name" value="HesB-like_dom_sf"/>
</dbReference>
<dbReference type="Pfam" id="PF01521">
    <property type="entry name" value="Fe-S_biosyn"/>
    <property type="match status" value="1"/>
</dbReference>
<dbReference type="Gene3D" id="2.60.300.12">
    <property type="entry name" value="HesB-like domain"/>
    <property type="match status" value="1"/>
</dbReference>
<dbReference type="GO" id="GO:0016226">
    <property type="term" value="P:iron-sulfur cluster assembly"/>
    <property type="evidence" value="ECO:0007669"/>
    <property type="project" value="InterPro"/>
</dbReference>
<evidence type="ECO:0000313" key="3">
    <source>
        <dbReference type="Proteomes" id="UP000192660"/>
    </source>
</evidence>
<dbReference type="GO" id="GO:0051539">
    <property type="term" value="F:4 iron, 4 sulfur cluster binding"/>
    <property type="evidence" value="ECO:0007669"/>
    <property type="project" value="TreeGrafter"/>
</dbReference>
<dbReference type="GO" id="GO:0005506">
    <property type="term" value="F:iron ion binding"/>
    <property type="evidence" value="ECO:0007669"/>
    <property type="project" value="TreeGrafter"/>
</dbReference>
<sequence>MSLQIEVTPQAIAKLAELGTEKKADYVRVSAQQACGCGRIGYRMAWEEHVSADDEQFQAAGVTLVVDANSRPYIDGGVLDYQVDSMQEGFVLTNPHAQNGCSCGSH</sequence>
<dbReference type="RefSeq" id="WP_020374071.1">
    <property type="nucleotide sequence ID" value="NZ_FWWY01000001.1"/>
</dbReference>
<proteinExistence type="predicted"/>
<dbReference type="NCBIfam" id="TIGR00049">
    <property type="entry name" value="iron-sulfur cluster assembly accessory protein"/>
    <property type="match status" value="1"/>
</dbReference>
<evidence type="ECO:0000313" key="2">
    <source>
        <dbReference type="EMBL" id="SMC06803.1"/>
    </source>
</evidence>
<dbReference type="PANTHER" id="PTHR43011:SF1">
    <property type="entry name" value="IRON-SULFUR CLUSTER ASSEMBLY 2 HOMOLOG, MITOCHONDRIAL"/>
    <property type="match status" value="1"/>
</dbReference>
<dbReference type="OrthoDB" id="9801228at2"/>
<dbReference type="SUPFAM" id="SSF89360">
    <property type="entry name" value="HesB-like domain"/>
    <property type="match status" value="1"/>
</dbReference>
<accession>A0A1W1WM44</accession>
<organism evidence="2 3">
    <name type="scientific">Sulfobacillus thermosulfidooxidans (strain DSM 9293 / VKM B-1269 / AT-1)</name>
    <dbReference type="NCBI Taxonomy" id="929705"/>
    <lineage>
        <taxon>Bacteria</taxon>
        <taxon>Bacillati</taxon>
        <taxon>Bacillota</taxon>
        <taxon>Clostridia</taxon>
        <taxon>Eubacteriales</taxon>
        <taxon>Clostridiales Family XVII. Incertae Sedis</taxon>
        <taxon>Sulfobacillus</taxon>
    </lineage>
</organism>
<dbReference type="EMBL" id="FWWY01000001">
    <property type="protein sequence ID" value="SMC06803.1"/>
    <property type="molecule type" value="Genomic_DNA"/>
</dbReference>
<evidence type="ECO:0000259" key="1">
    <source>
        <dbReference type="Pfam" id="PF01521"/>
    </source>
</evidence>
<dbReference type="InterPro" id="IPR000361">
    <property type="entry name" value="ATAP_core_dom"/>
</dbReference>
<protein>
    <submittedName>
        <fullName evidence="2">Iron-sulphur cluster biosynthesis</fullName>
    </submittedName>
</protein>
<dbReference type="AlphaFoldDB" id="A0A1W1WM44"/>
<dbReference type="Proteomes" id="UP000192660">
    <property type="component" value="Unassembled WGS sequence"/>
</dbReference>
<reference evidence="3" key="1">
    <citation type="submission" date="2017-04" db="EMBL/GenBank/DDBJ databases">
        <authorList>
            <person name="Varghese N."/>
            <person name="Submissions S."/>
        </authorList>
    </citation>
    <scope>NUCLEOTIDE SEQUENCE [LARGE SCALE GENOMIC DNA]</scope>
    <source>
        <strain evidence="3">DSM 9293</strain>
    </source>
</reference>
<keyword evidence="3" id="KW-1185">Reference proteome</keyword>